<keyword evidence="12" id="KW-0808">Transferase</keyword>
<dbReference type="FunFam" id="3.40.50.620:FF:000013">
    <property type="entry name" value="Pantothenate synthetase"/>
    <property type="match status" value="1"/>
</dbReference>
<dbReference type="InterPro" id="IPR042176">
    <property type="entry name" value="Pantoate_ligase_C"/>
</dbReference>
<reference evidence="12 13" key="1">
    <citation type="journal article" date="2018" name="IMA Fungus">
        <title>IMA Genome-F 9: Draft genome sequence of Annulohypoxylon stygium, Aspergillus mulundensis, Berkeleyomyces basicola (syn. Thielaviopsis basicola), Ceratocystis smalleyi, two Cercospora beticola strains, Coleophoma cylindrospora, Fusarium fracticaudum, Phialophora cf. hyalina, and Morchella septimelata.</title>
        <authorList>
            <person name="Wingfield B.D."/>
            <person name="Bills G.F."/>
            <person name="Dong Y."/>
            <person name="Huang W."/>
            <person name="Nel W.J."/>
            <person name="Swalarsk-Parry B.S."/>
            <person name="Vaghefi N."/>
            <person name="Wilken P.M."/>
            <person name="An Z."/>
            <person name="de Beer Z.W."/>
            <person name="De Vos L."/>
            <person name="Chen L."/>
            <person name="Duong T.A."/>
            <person name="Gao Y."/>
            <person name="Hammerbacher A."/>
            <person name="Kikkert J.R."/>
            <person name="Li Y."/>
            <person name="Li H."/>
            <person name="Li K."/>
            <person name="Li Q."/>
            <person name="Liu X."/>
            <person name="Ma X."/>
            <person name="Naidoo K."/>
            <person name="Pethybridge S.J."/>
            <person name="Sun J."/>
            <person name="Steenkamp E.T."/>
            <person name="van der Nest M.A."/>
            <person name="van Wyk S."/>
            <person name="Wingfield M.J."/>
            <person name="Xiong C."/>
            <person name="Yue Q."/>
            <person name="Zhang X."/>
        </authorList>
    </citation>
    <scope>NUCLEOTIDE SEQUENCE [LARGE SCALE GENOMIC DNA]</scope>
    <source>
        <strain evidence="12 13">BP5796</strain>
    </source>
</reference>
<evidence type="ECO:0000256" key="3">
    <source>
        <dbReference type="ARBA" id="ARBA00012219"/>
    </source>
</evidence>
<dbReference type="GO" id="GO:0005524">
    <property type="term" value="F:ATP binding"/>
    <property type="evidence" value="ECO:0007669"/>
    <property type="project" value="UniProtKB-KW"/>
</dbReference>
<evidence type="ECO:0000256" key="4">
    <source>
        <dbReference type="ARBA" id="ARBA00015647"/>
    </source>
</evidence>
<dbReference type="PANTHER" id="PTHR21299">
    <property type="entry name" value="CYTIDYLATE KINASE/PANTOATE-BETA-ALANINE LIGASE"/>
    <property type="match status" value="1"/>
</dbReference>
<dbReference type="UniPathway" id="UPA00028">
    <property type="reaction ID" value="UER00005"/>
</dbReference>
<evidence type="ECO:0000256" key="11">
    <source>
        <dbReference type="ARBA" id="ARBA00048258"/>
    </source>
</evidence>
<evidence type="ECO:0000313" key="13">
    <source>
        <dbReference type="Proteomes" id="UP000256328"/>
    </source>
</evidence>
<evidence type="ECO:0000256" key="10">
    <source>
        <dbReference type="ARBA" id="ARBA00032806"/>
    </source>
</evidence>
<evidence type="ECO:0000256" key="6">
    <source>
        <dbReference type="ARBA" id="ARBA00022655"/>
    </source>
</evidence>
<dbReference type="EMBL" id="PDLN01000007">
    <property type="protein sequence ID" value="RDW80527.1"/>
    <property type="molecule type" value="Genomic_DNA"/>
</dbReference>
<evidence type="ECO:0000256" key="2">
    <source>
        <dbReference type="ARBA" id="ARBA00009256"/>
    </source>
</evidence>
<protein>
    <recommendedName>
        <fullName evidence="4">Pantoate--beta-alanine ligase</fullName>
        <ecNumber evidence="3">6.3.2.1</ecNumber>
    </recommendedName>
    <alternativeName>
        <fullName evidence="10">Pantoate-activating enzyme</fullName>
    </alternativeName>
    <alternativeName>
        <fullName evidence="9">Pantothenate synthetase</fullName>
    </alternativeName>
</protein>
<dbReference type="CDD" id="cd00560">
    <property type="entry name" value="PanC"/>
    <property type="match status" value="1"/>
</dbReference>
<dbReference type="EC" id="6.3.2.1" evidence="3"/>
<proteinExistence type="inferred from homology"/>
<comment type="similarity">
    <text evidence="2">Belongs to the pantothenate synthetase family.</text>
</comment>
<organism evidence="12 13">
    <name type="scientific">Coleophoma crateriformis</name>
    <dbReference type="NCBI Taxonomy" id="565419"/>
    <lineage>
        <taxon>Eukaryota</taxon>
        <taxon>Fungi</taxon>
        <taxon>Dikarya</taxon>
        <taxon>Ascomycota</taxon>
        <taxon>Pezizomycotina</taxon>
        <taxon>Leotiomycetes</taxon>
        <taxon>Helotiales</taxon>
        <taxon>Dermateaceae</taxon>
        <taxon>Coleophoma</taxon>
    </lineage>
</organism>
<dbReference type="Pfam" id="PF02569">
    <property type="entry name" value="Pantoate_ligase"/>
    <property type="match status" value="1"/>
</dbReference>
<evidence type="ECO:0000256" key="1">
    <source>
        <dbReference type="ARBA" id="ARBA00004990"/>
    </source>
</evidence>
<evidence type="ECO:0000256" key="9">
    <source>
        <dbReference type="ARBA" id="ARBA00029902"/>
    </source>
</evidence>
<dbReference type="GO" id="GO:0015940">
    <property type="term" value="P:pantothenate biosynthetic process"/>
    <property type="evidence" value="ECO:0007669"/>
    <property type="project" value="UniProtKB-UniPathway"/>
</dbReference>
<dbReference type="Gene3D" id="3.40.50.620">
    <property type="entry name" value="HUPs"/>
    <property type="match status" value="1"/>
</dbReference>
<dbReference type="InterPro" id="IPR003721">
    <property type="entry name" value="Pantoate_ligase"/>
</dbReference>
<dbReference type="InterPro" id="IPR014729">
    <property type="entry name" value="Rossmann-like_a/b/a_fold"/>
</dbReference>
<keyword evidence="5" id="KW-0436">Ligase</keyword>
<dbReference type="NCBIfam" id="TIGR00018">
    <property type="entry name" value="panC"/>
    <property type="match status" value="1"/>
</dbReference>
<comment type="pathway">
    <text evidence="1">Cofactor biosynthesis; (R)-pantothenate biosynthesis; (R)-pantothenate from (R)-pantoate and beta-alanine: step 1/1.</text>
</comment>
<gene>
    <name evidence="12" type="ORF">BP5796_05225</name>
</gene>
<dbReference type="Gene3D" id="3.30.1300.10">
    <property type="entry name" value="Pantoate-beta-alanine ligase, C-terminal domain"/>
    <property type="match status" value="1"/>
</dbReference>
<name>A0A3D8S2J7_9HELO</name>
<keyword evidence="7" id="KW-0547">Nucleotide-binding</keyword>
<comment type="caution">
    <text evidence="12">The sequence shown here is derived from an EMBL/GenBank/DDBJ whole genome shotgun (WGS) entry which is preliminary data.</text>
</comment>
<keyword evidence="6" id="KW-0566">Pantothenate biosynthesis</keyword>
<dbReference type="GO" id="GO:0004592">
    <property type="term" value="F:pantoate-beta-alanine ligase activity"/>
    <property type="evidence" value="ECO:0007669"/>
    <property type="project" value="UniProtKB-EC"/>
</dbReference>
<dbReference type="Proteomes" id="UP000256328">
    <property type="component" value="Unassembled WGS sequence"/>
</dbReference>
<dbReference type="AlphaFoldDB" id="A0A3D8S2J7"/>
<dbReference type="GO" id="GO:0016740">
    <property type="term" value="F:transferase activity"/>
    <property type="evidence" value="ECO:0007669"/>
    <property type="project" value="UniProtKB-KW"/>
</dbReference>
<sequence length="386" mass="42458">MFSQSAKAFKSSFTRITFSNARSFSSSSNLMHKRATGPVIPSTSIKVFRTISALRQWRRQQLLDHRTVGLVPTMGALHSGHASLVRLAASQTSLVVVTVYVNPTQFGVTEDLDSYPKTWDADCKILRDLDRDIAEDGANMGRIAAVFAPDTKEMYPSEGNKGPSQEIDGKGSFVTITPVGEKLEGKTRPTFFRGVATICMKLFNIVQPEKVFFGQKDVQQTVVIKKMVKDFHLNTDVIIGETQRESDGLALSSRNVYLGTRRRNVATVLSKALKVAETGYLRGKRTRDELLGPANELAKLMLIEQFQMKPEERVNYEVDYISLADPDTMEELDDVDDTRGAILSGAVKMLPVEEPQDGEDLGAAGGPAVRLIDNIILPAAAMKAAN</sequence>
<dbReference type="PANTHER" id="PTHR21299:SF1">
    <property type="entry name" value="PANTOATE--BETA-ALANINE LIGASE"/>
    <property type="match status" value="1"/>
</dbReference>
<dbReference type="FunFam" id="3.30.1300.10:FF:000002">
    <property type="entry name" value="Pantoate--beta-alanine ligase"/>
    <property type="match status" value="1"/>
</dbReference>
<dbReference type="HAMAP" id="MF_00158">
    <property type="entry name" value="PanC"/>
    <property type="match status" value="1"/>
</dbReference>
<keyword evidence="13" id="KW-1185">Reference proteome</keyword>
<evidence type="ECO:0000256" key="5">
    <source>
        <dbReference type="ARBA" id="ARBA00022598"/>
    </source>
</evidence>
<comment type="catalytic activity">
    <reaction evidence="11">
        <text>(R)-pantoate + beta-alanine + ATP = (R)-pantothenate + AMP + diphosphate + H(+)</text>
        <dbReference type="Rhea" id="RHEA:10912"/>
        <dbReference type="ChEBI" id="CHEBI:15378"/>
        <dbReference type="ChEBI" id="CHEBI:15980"/>
        <dbReference type="ChEBI" id="CHEBI:29032"/>
        <dbReference type="ChEBI" id="CHEBI:30616"/>
        <dbReference type="ChEBI" id="CHEBI:33019"/>
        <dbReference type="ChEBI" id="CHEBI:57966"/>
        <dbReference type="ChEBI" id="CHEBI:456215"/>
        <dbReference type="EC" id="6.3.2.1"/>
    </reaction>
</comment>
<evidence type="ECO:0000313" key="12">
    <source>
        <dbReference type="EMBL" id="RDW80527.1"/>
    </source>
</evidence>
<accession>A0A3D8S2J7</accession>
<keyword evidence="8" id="KW-0067">ATP-binding</keyword>
<evidence type="ECO:0000256" key="7">
    <source>
        <dbReference type="ARBA" id="ARBA00022741"/>
    </source>
</evidence>
<evidence type="ECO:0000256" key="8">
    <source>
        <dbReference type="ARBA" id="ARBA00022840"/>
    </source>
</evidence>
<dbReference type="SUPFAM" id="SSF52374">
    <property type="entry name" value="Nucleotidylyl transferase"/>
    <property type="match status" value="1"/>
</dbReference>
<dbReference type="OrthoDB" id="2020436at2759"/>